<dbReference type="PANTHER" id="PTHR46704">
    <property type="entry name" value="CXC DOMAIN-CONTAINING PROTEIN-RELATED"/>
    <property type="match status" value="1"/>
</dbReference>
<evidence type="ECO:0000313" key="2">
    <source>
        <dbReference type="EMBL" id="CAH0562800.1"/>
    </source>
</evidence>
<dbReference type="EMBL" id="OV121139">
    <property type="protein sequence ID" value="CAH0562800.1"/>
    <property type="molecule type" value="Genomic_DNA"/>
</dbReference>
<accession>A0A9P0FNI5</accession>
<sequence length="413" mass="47189">MTQDMCSEEESPGSEIEDNGETENVCIICKKSRVTVNKKTVSLVTSSDQALLGQLEEAAEFVGDEETRLNTLCYRDQKSFTYHKRCKSSILYRKEQMQREFQQKDKDWHKIRLFNKNAFEEICAFVKEKVVKNKMFCYLESLRKLYNDSIATQIHESNATLNFTDIESNKLELKLMKELNGDIEIGQALDKIDLLQRTAITLREEIFSIPKRELPDALNATEIARGECSIPDSLQIFYETLLGGANLRRRFVEKCKRLSSSFAQDAIFGVTNGKVKPAKHLQLGIALKSLTSSRKIIDIMNLYGHSCSYNVVEEIETEAVISSLETTQVCPEDIIKSPYLCTGLAFDNFGRFVDSLTGKETLHDTVGIIYQDILEISSQNKRDEYSTPSAERDCSKRRKRRRTCDPVTPELEE</sequence>
<feature type="region of interest" description="Disordered" evidence="1">
    <location>
        <begin position="381"/>
        <end position="413"/>
    </location>
</feature>
<reference evidence="2" key="1">
    <citation type="submission" date="2021-12" db="EMBL/GenBank/DDBJ databases">
        <authorList>
            <person name="King R."/>
        </authorList>
    </citation>
    <scope>NUCLEOTIDE SEQUENCE</scope>
</reference>
<feature type="compositionally biased region" description="Basic and acidic residues" evidence="1">
    <location>
        <begin position="381"/>
        <end position="394"/>
    </location>
</feature>
<dbReference type="OrthoDB" id="6762471at2759"/>
<protein>
    <submittedName>
        <fullName evidence="2">Uncharacterized protein</fullName>
    </submittedName>
</protein>
<proteinExistence type="predicted"/>
<dbReference type="PANTHER" id="PTHR46704:SF1">
    <property type="entry name" value="TELOMERE LENGTH REGULATION PROTEIN TEL2 HOMOLOG"/>
    <property type="match status" value="1"/>
</dbReference>
<gene>
    <name evidence="2" type="ORF">MELIAE_LOCUS11820</name>
</gene>
<dbReference type="AlphaFoldDB" id="A0A9P0FNI5"/>
<name>A0A9P0FNI5_BRAAE</name>
<evidence type="ECO:0000256" key="1">
    <source>
        <dbReference type="SAM" id="MobiDB-lite"/>
    </source>
</evidence>
<dbReference type="Proteomes" id="UP001154078">
    <property type="component" value="Chromosome 8"/>
</dbReference>
<organism evidence="2 3">
    <name type="scientific">Brassicogethes aeneus</name>
    <name type="common">Rape pollen beetle</name>
    <name type="synonym">Meligethes aeneus</name>
    <dbReference type="NCBI Taxonomy" id="1431903"/>
    <lineage>
        <taxon>Eukaryota</taxon>
        <taxon>Metazoa</taxon>
        <taxon>Ecdysozoa</taxon>
        <taxon>Arthropoda</taxon>
        <taxon>Hexapoda</taxon>
        <taxon>Insecta</taxon>
        <taxon>Pterygota</taxon>
        <taxon>Neoptera</taxon>
        <taxon>Endopterygota</taxon>
        <taxon>Coleoptera</taxon>
        <taxon>Polyphaga</taxon>
        <taxon>Cucujiformia</taxon>
        <taxon>Nitidulidae</taxon>
        <taxon>Meligethinae</taxon>
        <taxon>Brassicogethes</taxon>
    </lineage>
</organism>
<keyword evidence="3" id="KW-1185">Reference proteome</keyword>
<evidence type="ECO:0000313" key="3">
    <source>
        <dbReference type="Proteomes" id="UP001154078"/>
    </source>
</evidence>